<dbReference type="InterPro" id="IPR006684">
    <property type="entry name" value="YbgC/YbaW"/>
</dbReference>
<organism evidence="3 4">
    <name type="scientific">Haliangium ochraceum (strain DSM 14365 / JCM 11303 / SMP-2)</name>
    <dbReference type="NCBI Taxonomy" id="502025"/>
    <lineage>
        <taxon>Bacteria</taxon>
        <taxon>Pseudomonadati</taxon>
        <taxon>Myxococcota</taxon>
        <taxon>Polyangia</taxon>
        <taxon>Haliangiales</taxon>
        <taxon>Kofleriaceae</taxon>
        <taxon>Haliangium</taxon>
    </lineage>
</organism>
<dbReference type="GO" id="GO:0047617">
    <property type="term" value="F:fatty acyl-CoA hydrolase activity"/>
    <property type="evidence" value="ECO:0007669"/>
    <property type="project" value="TreeGrafter"/>
</dbReference>
<proteinExistence type="inferred from homology"/>
<dbReference type="PIRSF" id="PIRSF003230">
    <property type="entry name" value="YbgC"/>
    <property type="match status" value="1"/>
</dbReference>
<dbReference type="PANTHER" id="PTHR31793">
    <property type="entry name" value="4-HYDROXYBENZOYL-COA THIOESTERASE FAMILY MEMBER"/>
    <property type="match status" value="1"/>
</dbReference>
<name>D0LH15_HALO1</name>
<comment type="similarity">
    <text evidence="1">Belongs to the 4-hydroxybenzoyl-CoA thioesterase family.</text>
</comment>
<evidence type="ECO:0000256" key="2">
    <source>
        <dbReference type="ARBA" id="ARBA00022801"/>
    </source>
</evidence>
<dbReference type="RefSeq" id="WP_012827345.1">
    <property type="nucleotide sequence ID" value="NC_013440.1"/>
</dbReference>
<dbReference type="PANTHER" id="PTHR31793:SF27">
    <property type="entry name" value="NOVEL THIOESTERASE SUPERFAMILY DOMAIN AND SAPOSIN A-TYPE DOMAIN CONTAINING PROTEIN (0610012H03RIK)"/>
    <property type="match status" value="1"/>
</dbReference>
<dbReference type="Pfam" id="PF13279">
    <property type="entry name" value="4HBT_2"/>
    <property type="match status" value="1"/>
</dbReference>
<dbReference type="STRING" id="502025.Hoch_2192"/>
<dbReference type="eggNOG" id="COG0824">
    <property type="taxonomic scope" value="Bacteria"/>
</dbReference>
<keyword evidence="4" id="KW-1185">Reference proteome</keyword>
<dbReference type="CDD" id="cd00586">
    <property type="entry name" value="4HBT"/>
    <property type="match status" value="1"/>
</dbReference>
<dbReference type="Proteomes" id="UP000001880">
    <property type="component" value="Chromosome"/>
</dbReference>
<gene>
    <name evidence="3" type="ordered locus">Hoch_2192</name>
</gene>
<sequence>MPPFHHSMPVRFDDVDHAGIVYYPRFFHFFHIAFEEFFRERMGARSYVALLDQRRIGFPAVSASCDYRAPLRFGDTMAIEMTAMRLGARSITCRYRVSRAPDAEGGDGEGGGEAVLAAEGQITSAVVDLEAFRATSLPDDLRALFAAIAESE</sequence>
<protein>
    <submittedName>
        <fullName evidence="3">Thioesterase superfamily protein</fullName>
    </submittedName>
</protein>
<evidence type="ECO:0000256" key="1">
    <source>
        <dbReference type="ARBA" id="ARBA00005953"/>
    </source>
</evidence>
<dbReference type="SUPFAM" id="SSF54637">
    <property type="entry name" value="Thioesterase/thiol ester dehydrase-isomerase"/>
    <property type="match status" value="1"/>
</dbReference>
<evidence type="ECO:0000313" key="3">
    <source>
        <dbReference type="EMBL" id="ACY14737.1"/>
    </source>
</evidence>
<evidence type="ECO:0000313" key="4">
    <source>
        <dbReference type="Proteomes" id="UP000001880"/>
    </source>
</evidence>
<dbReference type="EMBL" id="CP001804">
    <property type="protein sequence ID" value="ACY14737.1"/>
    <property type="molecule type" value="Genomic_DNA"/>
</dbReference>
<accession>D0LH15</accession>
<reference evidence="3 4" key="1">
    <citation type="journal article" date="2010" name="Stand. Genomic Sci.">
        <title>Complete genome sequence of Haliangium ochraceum type strain (SMP-2).</title>
        <authorList>
            <consortium name="US DOE Joint Genome Institute (JGI-PGF)"/>
            <person name="Ivanova N."/>
            <person name="Daum C."/>
            <person name="Lang E."/>
            <person name="Abt B."/>
            <person name="Kopitz M."/>
            <person name="Saunders E."/>
            <person name="Lapidus A."/>
            <person name="Lucas S."/>
            <person name="Glavina Del Rio T."/>
            <person name="Nolan M."/>
            <person name="Tice H."/>
            <person name="Copeland A."/>
            <person name="Cheng J.F."/>
            <person name="Chen F."/>
            <person name="Bruce D."/>
            <person name="Goodwin L."/>
            <person name="Pitluck S."/>
            <person name="Mavromatis K."/>
            <person name="Pati A."/>
            <person name="Mikhailova N."/>
            <person name="Chen A."/>
            <person name="Palaniappan K."/>
            <person name="Land M."/>
            <person name="Hauser L."/>
            <person name="Chang Y.J."/>
            <person name="Jeffries C.D."/>
            <person name="Detter J.C."/>
            <person name="Brettin T."/>
            <person name="Rohde M."/>
            <person name="Goker M."/>
            <person name="Bristow J."/>
            <person name="Markowitz V."/>
            <person name="Eisen J.A."/>
            <person name="Hugenholtz P."/>
            <person name="Kyrpides N.C."/>
            <person name="Klenk H.P."/>
        </authorList>
    </citation>
    <scope>NUCLEOTIDE SEQUENCE [LARGE SCALE GENOMIC DNA]</scope>
    <source>
        <strain evidence="4">DSM 14365 / CIP 107738 / JCM 11303 / AJ 13395 / SMP-2</strain>
    </source>
</reference>
<dbReference type="AlphaFoldDB" id="D0LH15"/>
<dbReference type="InterPro" id="IPR029069">
    <property type="entry name" value="HotDog_dom_sf"/>
</dbReference>
<keyword evidence="2" id="KW-0378">Hydrolase</keyword>
<dbReference type="HOGENOM" id="CLU_101141_5_2_7"/>
<dbReference type="InterPro" id="IPR050563">
    <property type="entry name" value="4-hydroxybenzoyl-CoA_TE"/>
</dbReference>
<dbReference type="Gene3D" id="3.10.129.10">
    <property type="entry name" value="Hotdog Thioesterase"/>
    <property type="match status" value="1"/>
</dbReference>
<dbReference type="OrthoDB" id="21822at2"/>
<dbReference type="KEGG" id="hoh:Hoch_2192"/>